<dbReference type="Pfam" id="PF00225">
    <property type="entry name" value="Kinesin"/>
    <property type="match status" value="2"/>
</dbReference>
<dbReference type="PRINTS" id="PR00380">
    <property type="entry name" value="KINESINHEAVY"/>
</dbReference>
<keyword evidence="1" id="KW-0067">ATP-binding</keyword>
<dbReference type="SUPFAM" id="SSF52540">
    <property type="entry name" value="P-loop containing nucleoside triphosphate hydrolases"/>
    <property type="match status" value="1"/>
</dbReference>
<feature type="domain" description="Kinesin motor" evidence="2">
    <location>
        <begin position="16"/>
        <end position="399"/>
    </location>
</feature>
<dbReference type="GO" id="GO:0008017">
    <property type="term" value="F:microtubule binding"/>
    <property type="evidence" value="ECO:0007669"/>
    <property type="project" value="InterPro"/>
</dbReference>
<dbReference type="GO" id="GO:0005874">
    <property type="term" value="C:microtubule"/>
    <property type="evidence" value="ECO:0007669"/>
    <property type="project" value="TreeGrafter"/>
</dbReference>
<reference evidence="4" key="1">
    <citation type="journal article" date="2014" name="Nat. Commun.">
        <title>Genomic adaptations of the halophilic Dead Sea filamentous fungus Eurotium rubrum.</title>
        <authorList>
            <person name="Kis-Papo T."/>
            <person name="Weig A.R."/>
            <person name="Riley R."/>
            <person name="Persoh D."/>
            <person name="Salamov A."/>
            <person name="Sun H."/>
            <person name="Lipzen A."/>
            <person name="Wasser S.P."/>
            <person name="Rambold G."/>
            <person name="Grigoriev I.V."/>
            <person name="Nevo E."/>
        </authorList>
    </citation>
    <scope>NUCLEOTIDE SEQUENCE [LARGE SCALE GENOMIC DNA]</scope>
    <source>
        <strain evidence="4">CBS 135680</strain>
    </source>
</reference>
<dbReference type="GeneID" id="63701483"/>
<evidence type="ECO:0000313" key="4">
    <source>
        <dbReference type="Proteomes" id="UP000019804"/>
    </source>
</evidence>
<evidence type="ECO:0000256" key="1">
    <source>
        <dbReference type="PROSITE-ProRule" id="PRU00283"/>
    </source>
</evidence>
<feature type="binding site" evidence="1">
    <location>
        <begin position="95"/>
        <end position="102"/>
    </location>
    <ligand>
        <name>ATP</name>
        <dbReference type="ChEBI" id="CHEBI:30616"/>
    </ligand>
</feature>
<comment type="similarity">
    <text evidence="1">Belongs to the TRAFAC class myosin-kinesin ATPase superfamily. Kinesin family.</text>
</comment>
<dbReference type="InterPro" id="IPR027417">
    <property type="entry name" value="P-loop_NTPase"/>
</dbReference>
<keyword evidence="1" id="KW-0547">Nucleotide-binding</keyword>
<dbReference type="HOGENOM" id="CLU_050084_0_0_1"/>
<protein>
    <submittedName>
        <fullName evidence="3">p-loop containing nucleoside triphosphate hydrolase protein</fullName>
    </submittedName>
</protein>
<accession>A0A017SFA5</accession>
<evidence type="ECO:0000259" key="2">
    <source>
        <dbReference type="PROSITE" id="PS50067"/>
    </source>
</evidence>
<dbReference type="InterPro" id="IPR036961">
    <property type="entry name" value="Kinesin_motor_dom_sf"/>
</dbReference>
<dbReference type="PANTHER" id="PTHR24115:SF799">
    <property type="entry name" value="KINESIN-LIKE PROTEIN"/>
    <property type="match status" value="1"/>
</dbReference>
<keyword evidence="4" id="KW-1185">Reference proteome</keyword>
<dbReference type="InterPro" id="IPR027640">
    <property type="entry name" value="Kinesin-like_fam"/>
</dbReference>
<sequence length="408" mass="45329">MLFQQEVAKSEIPSTVFNVFTRWRPLPADDERETTPEIKREYKHDNPNISKISIEAAFTQTFEASDNNKAIFDSVVAPTLPQVLAGQTCNFFAYGHSGSGKSHTIIDHDFDNSSEFGLCLSAARELSATLEQLNADNCDASPRLGIGLRMYKLRKNTAFDSFNNHCKCHLREGYDEQTHIRGETEVLEGGEVRVRPIATKASTGTSTVHNQSSRTHAVLELEIVTRALLDACEAVIERQSELVPVAKRANGIYIEENVKGFMQTPEGKFVPNPDYQIDQTNIDAAEAKKKKKIEFELSVQKAENHVNKVLKSYLQPCLKARQINTDLLTLKEVIRARASNQSRIPYRSSPLTMALRGHFLSSDSTNGIYSAMMLTVSLASAHFAATMNTLKYGNLVGVAGGNEKETVR</sequence>
<organism evidence="3 4">
    <name type="scientific">Aspergillus ruber (strain CBS 135680)</name>
    <dbReference type="NCBI Taxonomy" id="1388766"/>
    <lineage>
        <taxon>Eukaryota</taxon>
        <taxon>Fungi</taxon>
        <taxon>Dikarya</taxon>
        <taxon>Ascomycota</taxon>
        <taxon>Pezizomycotina</taxon>
        <taxon>Eurotiomycetes</taxon>
        <taxon>Eurotiomycetidae</taxon>
        <taxon>Eurotiales</taxon>
        <taxon>Aspergillaceae</taxon>
        <taxon>Aspergillus</taxon>
        <taxon>Aspergillus subgen. Aspergillus</taxon>
    </lineage>
</organism>
<dbReference type="GO" id="GO:0005524">
    <property type="term" value="F:ATP binding"/>
    <property type="evidence" value="ECO:0007669"/>
    <property type="project" value="UniProtKB-UniRule"/>
</dbReference>
<dbReference type="Proteomes" id="UP000019804">
    <property type="component" value="Unassembled WGS sequence"/>
</dbReference>
<keyword evidence="3" id="KW-0378">Hydrolase</keyword>
<keyword evidence="1" id="KW-0505">Motor protein</keyword>
<proteinExistence type="inferred from homology"/>
<evidence type="ECO:0000313" key="3">
    <source>
        <dbReference type="EMBL" id="EYE95441.1"/>
    </source>
</evidence>
<dbReference type="OrthoDB" id="3176171at2759"/>
<dbReference type="InterPro" id="IPR001752">
    <property type="entry name" value="Kinesin_motor_dom"/>
</dbReference>
<dbReference type="RefSeq" id="XP_040639129.1">
    <property type="nucleotide sequence ID" value="XM_040786359.1"/>
</dbReference>
<dbReference type="AlphaFoldDB" id="A0A017SFA5"/>
<dbReference type="SMART" id="SM00129">
    <property type="entry name" value="KISc"/>
    <property type="match status" value="1"/>
</dbReference>
<dbReference type="STRING" id="1388766.A0A017SFA5"/>
<dbReference type="GO" id="GO:0016887">
    <property type="term" value="F:ATP hydrolysis activity"/>
    <property type="evidence" value="ECO:0007669"/>
    <property type="project" value="TreeGrafter"/>
</dbReference>
<dbReference type="Gene3D" id="3.40.850.10">
    <property type="entry name" value="Kinesin motor domain"/>
    <property type="match status" value="1"/>
</dbReference>
<name>A0A017SFA5_ASPRC</name>
<dbReference type="GO" id="GO:0005871">
    <property type="term" value="C:kinesin complex"/>
    <property type="evidence" value="ECO:0007669"/>
    <property type="project" value="TreeGrafter"/>
</dbReference>
<dbReference type="GO" id="GO:0003777">
    <property type="term" value="F:microtubule motor activity"/>
    <property type="evidence" value="ECO:0007669"/>
    <property type="project" value="InterPro"/>
</dbReference>
<dbReference type="GO" id="GO:0007018">
    <property type="term" value="P:microtubule-based movement"/>
    <property type="evidence" value="ECO:0007669"/>
    <property type="project" value="InterPro"/>
</dbReference>
<gene>
    <name evidence="3" type="ORF">EURHEDRAFT_515303</name>
</gene>
<dbReference type="PANTHER" id="PTHR24115">
    <property type="entry name" value="KINESIN-RELATED"/>
    <property type="match status" value="1"/>
</dbReference>
<dbReference type="EMBL" id="KK088422">
    <property type="protein sequence ID" value="EYE95441.1"/>
    <property type="molecule type" value="Genomic_DNA"/>
</dbReference>
<dbReference type="PROSITE" id="PS50067">
    <property type="entry name" value="KINESIN_MOTOR_2"/>
    <property type="match status" value="1"/>
</dbReference>